<protein>
    <recommendedName>
        <fullName evidence="3">Disease resistance protein</fullName>
    </recommendedName>
</protein>
<accession>A0ABR0WX83</accession>
<dbReference type="Proteomes" id="UP001318860">
    <property type="component" value="Unassembled WGS sequence"/>
</dbReference>
<comment type="caution">
    <text evidence="1">The sequence shown here is derived from an EMBL/GenBank/DDBJ whole genome shotgun (WGS) entry which is preliminary data.</text>
</comment>
<proteinExistence type="predicted"/>
<dbReference type="EMBL" id="JABTTQ020000008">
    <property type="protein sequence ID" value="KAK6150805.1"/>
    <property type="molecule type" value="Genomic_DNA"/>
</dbReference>
<dbReference type="SUPFAM" id="SSF52058">
    <property type="entry name" value="L domain-like"/>
    <property type="match status" value="1"/>
</dbReference>
<keyword evidence="2" id="KW-1185">Reference proteome</keyword>
<evidence type="ECO:0000313" key="2">
    <source>
        <dbReference type="Proteomes" id="UP001318860"/>
    </source>
</evidence>
<evidence type="ECO:0008006" key="3">
    <source>
        <dbReference type="Google" id="ProtNLM"/>
    </source>
</evidence>
<organism evidence="1 2">
    <name type="scientific">Rehmannia glutinosa</name>
    <name type="common">Chinese foxglove</name>
    <dbReference type="NCBI Taxonomy" id="99300"/>
    <lineage>
        <taxon>Eukaryota</taxon>
        <taxon>Viridiplantae</taxon>
        <taxon>Streptophyta</taxon>
        <taxon>Embryophyta</taxon>
        <taxon>Tracheophyta</taxon>
        <taxon>Spermatophyta</taxon>
        <taxon>Magnoliopsida</taxon>
        <taxon>eudicotyledons</taxon>
        <taxon>Gunneridae</taxon>
        <taxon>Pentapetalae</taxon>
        <taxon>asterids</taxon>
        <taxon>lamiids</taxon>
        <taxon>Lamiales</taxon>
        <taxon>Orobanchaceae</taxon>
        <taxon>Rehmannieae</taxon>
        <taxon>Rehmannia</taxon>
    </lineage>
</organism>
<dbReference type="PANTHER" id="PTHR15140">
    <property type="entry name" value="TUBULIN-SPECIFIC CHAPERONE E"/>
    <property type="match status" value="1"/>
</dbReference>
<dbReference type="PANTHER" id="PTHR15140:SF37">
    <property type="entry name" value="UBIQUITIN-LIKE DOMAIN-CONTAINING PROTEIN"/>
    <property type="match status" value="1"/>
</dbReference>
<dbReference type="Gene3D" id="3.80.10.10">
    <property type="entry name" value="Ribonuclease Inhibitor"/>
    <property type="match status" value="1"/>
</dbReference>
<sequence length="328" mass="38423">MINSANLIGFESLVQLRYLVINKLPESIGSLGNLEFLIVETDYDVYITPAIVKMKKLRYLHAIGATFHEDCDSSQSNNMEFLAKVIIVNLKNEEMLKCSPHLVKLKCEFYPLCVEENEAYRYPDLSFLTQLESLEMTTTHINRRNISRMMDINFPSNLKKLTLDGLRLPWEKMSIIGLLPKLQVLILRYRAFVGRIWETRDGEFQQLRFLNMDYIELEQWNVSSNEHFPTLRRLVLHGCHYLKEIPREIGEIETLQSIEIESCPKSVGESVVQIEQEQRDMGNEELKVYVGYLLDGWHWYGSVQFKSVKWRQDIVLAVRALYKYMAIN</sequence>
<evidence type="ECO:0000313" key="1">
    <source>
        <dbReference type="EMBL" id="KAK6150805.1"/>
    </source>
</evidence>
<gene>
    <name evidence="1" type="ORF">DH2020_015737</name>
</gene>
<name>A0ABR0WX83_REHGL</name>
<reference evidence="1 2" key="1">
    <citation type="journal article" date="2021" name="Comput. Struct. Biotechnol. J.">
        <title>De novo genome assembly of the potent medicinal plant Rehmannia glutinosa using nanopore technology.</title>
        <authorList>
            <person name="Ma L."/>
            <person name="Dong C."/>
            <person name="Song C."/>
            <person name="Wang X."/>
            <person name="Zheng X."/>
            <person name="Niu Y."/>
            <person name="Chen S."/>
            <person name="Feng W."/>
        </authorList>
    </citation>
    <scope>NUCLEOTIDE SEQUENCE [LARGE SCALE GENOMIC DNA]</scope>
    <source>
        <strain evidence="1">DH-2019</strain>
    </source>
</reference>
<dbReference type="InterPro" id="IPR032675">
    <property type="entry name" value="LRR_dom_sf"/>
</dbReference>